<keyword evidence="3" id="KW-1185">Reference proteome</keyword>
<feature type="non-terminal residue" evidence="2">
    <location>
        <position position="1"/>
    </location>
</feature>
<feature type="transmembrane region" description="Helical" evidence="1">
    <location>
        <begin position="48"/>
        <end position="69"/>
    </location>
</feature>
<sequence>SKTTAFDSFKMEEASGDICKEAQFATDHNTAEYHIWPGSTFKPQRCCIVFFLSGTTGLLTPLSLLKWLIRER</sequence>
<evidence type="ECO:0000256" key="1">
    <source>
        <dbReference type="SAM" id="Phobius"/>
    </source>
</evidence>
<evidence type="ECO:0000313" key="3">
    <source>
        <dbReference type="Proteomes" id="UP001066276"/>
    </source>
</evidence>
<gene>
    <name evidence="2" type="ORF">NDU88_005889</name>
</gene>
<name>A0AAV7UJE9_PLEWA</name>
<dbReference type="EMBL" id="JANPWB010000005">
    <property type="protein sequence ID" value="KAJ1189138.1"/>
    <property type="molecule type" value="Genomic_DNA"/>
</dbReference>
<protein>
    <submittedName>
        <fullName evidence="2">Uncharacterized protein</fullName>
    </submittedName>
</protein>
<keyword evidence="1" id="KW-0812">Transmembrane</keyword>
<feature type="non-terminal residue" evidence="2">
    <location>
        <position position="72"/>
    </location>
</feature>
<organism evidence="2 3">
    <name type="scientific">Pleurodeles waltl</name>
    <name type="common">Iberian ribbed newt</name>
    <dbReference type="NCBI Taxonomy" id="8319"/>
    <lineage>
        <taxon>Eukaryota</taxon>
        <taxon>Metazoa</taxon>
        <taxon>Chordata</taxon>
        <taxon>Craniata</taxon>
        <taxon>Vertebrata</taxon>
        <taxon>Euteleostomi</taxon>
        <taxon>Amphibia</taxon>
        <taxon>Batrachia</taxon>
        <taxon>Caudata</taxon>
        <taxon>Salamandroidea</taxon>
        <taxon>Salamandridae</taxon>
        <taxon>Pleurodelinae</taxon>
        <taxon>Pleurodeles</taxon>
    </lineage>
</organism>
<evidence type="ECO:0000313" key="2">
    <source>
        <dbReference type="EMBL" id="KAJ1189138.1"/>
    </source>
</evidence>
<accession>A0AAV7UJE9</accession>
<dbReference type="Proteomes" id="UP001066276">
    <property type="component" value="Chromosome 3_1"/>
</dbReference>
<comment type="caution">
    <text evidence="2">The sequence shown here is derived from an EMBL/GenBank/DDBJ whole genome shotgun (WGS) entry which is preliminary data.</text>
</comment>
<keyword evidence="1" id="KW-1133">Transmembrane helix</keyword>
<dbReference type="AlphaFoldDB" id="A0AAV7UJE9"/>
<reference evidence="2" key="1">
    <citation type="journal article" date="2022" name="bioRxiv">
        <title>Sequencing and chromosome-scale assembly of the giantPleurodeles waltlgenome.</title>
        <authorList>
            <person name="Brown T."/>
            <person name="Elewa A."/>
            <person name="Iarovenko S."/>
            <person name="Subramanian E."/>
            <person name="Araus A.J."/>
            <person name="Petzold A."/>
            <person name="Susuki M."/>
            <person name="Suzuki K.-i.T."/>
            <person name="Hayashi T."/>
            <person name="Toyoda A."/>
            <person name="Oliveira C."/>
            <person name="Osipova E."/>
            <person name="Leigh N.D."/>
            <person name="Simon A."/>
            <person name="Yun M.H."/>
        </authorList>
    </citation>
    <scope>NUCLEOTIDE SEQUENCE</scope>
    <source>
        <strain evidence="2">20211129_DDA</strain>
        <tissue evidence="2">Liver</tissue>
    </source>
</reference>
<keyword evidence="1" id="KW-0472">Membrane</keyword>
<proteinExistence type="predicted"/>